<evidence type="ECO:0000256" key="6">
    <source>
        <dbReference type="ARBA" id="ARBA00023136"/>
    </source>
</evidence>
<feature type="transmembrane region" description="Helical" evidence="7">
    <location>
        <begin position="209"/>
        <end position="228"/>
    </location>
</feature>
<protein>
    <submittedName>
        <fullName evidence="10">Type 4 prepilin-like proteins leader peptide-processing enzyme</fullName>
    </submittedName>
</protein>
<comment type="caution">
    <text evidence="10">The sequence shown here is derived from an EMBL/GenBank/DDBJ whole genome shotgun (WGS) entry which is preliminary data.</text>
</comment>
<comment type="similarity">
    <text evidence="2">Belongs to the peptidase A24 family.</text>
</comment>
<dbReference type="InterPro" id="IPR010627">
    <property type="entry name" value="Prepilin_pept_A24_N"/>
</dbReference>
<evidence type="ECO:0000259" key="8">
    <source>
        <dbReference type="Pfam" id="PF01478"/>
    </source>
</evidence>
<feature type="transmembrane region" description="Helical" evidence="7">
    <location>
        <begin position="160"/>
        <end position="180"/>
    </location>
</feature>
<evidence type="ECO:0000259" key="9">
    <source>
        <dbReference type="Pfam" id="PF06750"/>
    </source>
</evidence>
<keyword evidence="6 7" id="KW-0472">Membrane</keyword>
<feature type="domain" description="Prepilin type IV endopeptidase peptidase" evidence="8">
    <location>
        <begin position="111"/>
        <end position="226"/>
    </location>
</feature>
<sequence>MLYLTPAYTAYIIILTAVLGMVMGSFTNCMAWRIAHGEDFVHGRSHCAVCGHQLSAKDLIPVLSWFLMKGKCRYCGEKISIRYPITEILSGIAFAAILLRYGLSYDTLQFFVLTIILLAVALVDLDISIIPDSFIIAGILNRLLFASISGIATGNVFKNAITSIANGLIIAVPLFILVVIMDRVLKKESMGGGDIKLFFMTAMYFNWKCNLFAILLSCILGIIFTVVFNNIKTGDDENPTAFPFGPSISAAAFISILAAQQIIDLYLSLF</sequence>
<dbReference type="InterPro" id="IPR000045">
    <property type="entry name" value="Prepilin_IV_endopep_pep"/>
</dbReference>
<feature type="transmembrane region" description="Helical" evidence="7">
    <location>
        <begin position="6"/>
        <end position="26"/>
    </location>
</feature>
<dbReference type="Pfam" id="PF06750">
    <property type="entry name" value="A24_N_bact"/>
    <property type="match status" value="1"/>
</dbReference>
<comment type="subcellular location">
    <subcellularLocation>
        <location evidence="1">Cell membrane</location>
        <topology evidence="1">Multi-pass membrane protein</topology>
    </subcellularLocation>
</comment>
<dbReference type="GO" id="GO:0005886">
    <property type="term" value="C:plasma membrane"/>
    <property type="evidence" value="ECO:0007669"/>
    <property type="project" value="UniProtKB-SubCell"/>
</dbReference>
<name>A0A645B988_9ZZZZ</name>
<evidence type="ECO:0000313" key="10">
    <source>
        <dbReference type="EMBL" id="MPM59693.1"/>
    </source>
</evidence>
<feature type="domain" description="Prepilin peptidase A24 N-terminal" evidence="9">
    <location>
        <begin position="18"/>
        <end position="100"/>
    </location>
</feature>
<proteinExistence type="inferred from homology"/>
<evidence type="ECO:0000256" key="7">
    <source>
        <dbReference type="SAM" id="Phobius"/>
    </source>
</evidence>
<dbReference type="Pfam" id="PF01478">
    <property type="entry name" value="Peptidase_A24"/>
    <property type="match status" value="1"/>
</dbReference>
<dbReference type="PANTHER" id="PTHR30487">
    <property type="entry name" value="TYPE 4 PREPILIN-LIKE PROTEINS LEADER PEPTIDE-PROCESSING ENZYME"/>
    <property type="match status" value="1"/>
</dbReference>
<feature type="transmembrane region" description="Helical" evidence="7">
    <location>
        <begin position="248"/>
        <end position="267"/>
    </location>
</feature>
<organism evidence="10">
    <name type="scientific">bioreactor metagenome</name>
    <dbReference type="NCBI Taxonomy" id="1076179"/>
    <lineage>
        <taxon>unclassified sequences</taxon>
        <taxon>metagenomes</taxon>
        <taxon>ecological metagenomes</taxon>
    </lineage>
</organism>
<dbReference type="GO" id="GO:0006465">
    <property type="term" value="P:signal peptide processing"/>
    <property type="evidence" value="ECO:0007669"/>
    <property type="project" value="TreeGrafter"/>
</dbReference>
<keyword evidence="5 7" id="KW-1133">Transmembrane helix</keyword>
<dbReference type="InterPro" id="IPR050882">
    <property type="entry name" value="Prepilin_peptidase/N-MTase"/>
</dbReference>
<feature type="transmembrane region" description="Helical" evidence="7">
    <location>
        <begin position="108"/>
        <end position="127"/>
    </location>
</feature>
<dbReference type="GO" id="GO:0004190">
    <property type="term" value="F:aspartic-type endopeptidase activity"/>
    <property type="evidence" value="ECO:0007669"/>
    <property type="project" value="InterPro"/>
</dbReference>
<reference evidence="10" key="1">
    <citation type="submission" date="2019-08" db="EMBL/GenBank/DDBJ databases">
        <authorList>
            <person name="Kucharzyk K."/>
            <person name="Murdoch R.W."/>
            <person name="Higgins S."/>
            <person name="Loffler F."/>
        </authorList>
    </citation>
    <scope>NUCLEOTIDE SEQUENCE</scope>
</reference>
<accession>A0A645B988</accession>
<dbReference type="PANTHER" id="PTHR30487:SF0">
    <property type="entry name" value="PREPILIN LEADER PEPTIDASE_N-METHYLTRANSFERASE-RELATED"/>
    <property type="match status" value="1"/>
</dbReference>
<dbReference type="EMBL" id="VSSQ01017413">
    <property type="protein sequence ID" value="MPM59693.1"/>
    <property type="molecule type" value="Genomic_DNA"/>
</dbReference>
<dbReference type="Gene3D" id="1.20.120.1220">
    <property type="match status" value="1"/>
</dbReference>
<evidence type="ECO:0000256" key="3">
    <source>
        <dbReference type="ARBA" id="ARBA00022475"/>
    </source>
</evidence>
<feature type="transmembrane region" description="Helical" evidence="7">
    <location>
        <begin position="134"/>
        <end position="154"/>
    </location>
</feature>
<evidence type="ECO:0000256" key="1">
    <source>
        <dbReference type="ARBA" id="ARBA00004651"/>
    </source>
</evidence>
<keyword evidence="4 7" id="KW-0812">Transmembrane</keyword>
<evidence type="ECO:0000256" key="5">
    <source>
        <dbReference type="ARBA" id="ARBA00022989"/>
    </source>
</evidence>
<gene>
    <name evidence="10" type="primary">comC_13</name>
    <name evidence="10" type="ORF">SDC9_106539</name>
</gene>
<dbReference type="AlphaFoldDB" id="A0A645B988"/>
<keyword evidence="3" id="KW-1003">Cell membrane</keyword>
<evidence type="ECO:0000256" key="4">
    <source>
        <dbReference type="ARBA" id="ARBA00022692"/>
    </source>
</evidence>
<evidence type="ECO:0000256" key="2">
    <source>
        <dbReference type="ARBA" id="ARBA00005801"/>
    </source>
</evidence>